<keyword evidence="1" id="KW-1133">Transmembrane helix</keyword>
<sequence length="395" mass="45205">MFFLYLTLFWLPFSVDVLTFELVGGTWTLFILGVAFLLPTAMISYLSRVTRMNTSVDFYLLSICFLYLIHLFFVDDVSASAYKAIHGVIIPMATYFLLKGMVVTEKGYVSSVRALVFGFSVFSVFYVLEIYRTGFGVRIDVFDRDAISVGAFSVFVIVFSLYTNLFKGWVKWFLILLNSLSLMGTLSRAYMVTVAVSPVFNRFVSGRSVCRVYTLFMIVTLFFSVFFVFNSSFFKPSGWDPKLENSLERLTNIDYWKNGVYGRLKTFEPSVEKFVDKPVFGNGFSSAKNSSTVHNFHLEWLEFGGAVGYVLFFMVFYSHFNRVSKFFYNDKYLVVSSYYMLFMFVNGLMNGVMHGVMPYMLFCVLGLGEARIQLLSVVRGKEAMAYKKTLISEAA</sequence>
<comment type="caution">
    <text evidence="2">The sequence shown here is derived from an EMBL/GenBank/DDBJ whole genome shotgun (WGS) entry which is preliminary data.</text>
</comment>
<evidence type="ECO:0000313" key="2">
    <source>
        <dbReference type="EMBL" id="ROS05050.1"/>
    </source>
</evidence>
<proteinExistence type="predicted"/>
<feature type="transmembrane region" description="Helical" evidence="1">
    <location>
        <begin position="300"/>
        <end position="320"/>
    </location>
</feature>
<feature type="transmembrane region" description="Helical" evidence="1">
    <location>
        <begin position="359"/>
        <end position="378"/>
    </location>
</feature>
<accession>A0A3N2DYV9</accession>
<evidence type="ECO:0008006" key="4">
    <source>
        <dbReference type="Google" id="ProtNLM"/>
    </source>
</evidence>
<feature type="transmembrane region" description="Helical" evidence="1">
    <location>
        <begin position="108"/>
        <end position="128"/>
    </location>
</feature>
<feature type="transmembrane region" description="Helical" evidence="1">
    <location>
        <begin position="58"/>
        <end position="74"/>
    </location>
</feature>
<feature type="transmembrane region" description="Helical" evidence="1">
    <location>
        <begin position="27"/>
        <end position="46"/>
    </location>
</feature>
<evidence type="ECO:0000313" key="3">
    <source>
        <dbReference type="Proteomes" id="UP000275394"/>
    </source>
</evidence>
<evidence type="ECO:0000256" key="1">
    <source>
        <dbReference type="SAM" id="Phobius"/>
    </source>
</evidence>
<feature type="transmembrane region" description="Helical" evidence="1">
    <location>
        <begin position="212"/>
        <end position="234"/>
    </location>
</feature>
<dbReference type="OrthoDB" id="5450598at2"/>
<reference evidence="2 3" key="1">
    <citation type="submission" date="2018-11" db="EMBL/GenBank/DDBJ databases">
        <title>Genomic Encyclopedia of Type Strains, Phase IV (KMG-IV): sequencing the most valuable type-strain genomes for metagenomic binning, comparative biology and taxonomic classification.</title>
        <authorList>
            <person name="Goeker M."/>
        </authorList>
    </citation>
    <scope>NUCLEOTIDE SEQUENCE [LARGE SCALE GENOMIC DNA]</scope>
    <source>
        <strain evidence="2 3">DSM 100316</strain>
    </source>
</reference>
<gene>
    <name evidence="2" type="ORF">EDC56_0572</name>
</gene>
<dbReference type="Proteomes" id="UP000275394">
    <property type="component" value="Unassembled WGS sequence"/>
</dbReference>
<protein>
    <recommendedName>
        <fullName evidence="4">O-antigen ligase-like membrane protein</fullName>
    </recommendedName>
</protein>
<dbReference type="AlphaFoldDB" id="A0A3N2DYV9"/>
<dbReference type="EMBL" id="RKHR01000003">
    <property type="protein sequence ID" value="ROS05050.1"/>
    <property type="molecule type" value="Genomic_DNA"/>
</dbReference>
<feature type="transmembrane region" description="Helical" evidence="1">
    <location>
        <begin position="332"/>
        <end position="353"/>
    </location>
</feature>
<feature type="transmembrane region" description="Helical" evidence="1">
    <location>
        <begin position="149"/>
        <end position="166"/>
    </location>
</feature>
<organism evidence="2 3">
    <name type="scientific">Sinobacterium caligoides</name>
    <dbReference type="NCBI Taxonomy" id="933926"/>
    <lineage>
        <taxon>Bacteria</taxon>
        <taxon>Pseudomonadati</taxon>
        <taxon>Pseudomonadota</taxon>
        <taxon>Gammaproteobacteria</taxon>
        <taxon>Cellvibrionales</taxon>
        <taxon>Spongiibacteraceae</taxon>
        <taxon>Sinobacterium</taxon>
    </lineage>
</organism>
<keyword evidence="1" id="KW-0812">Transmembrane</keyword>
<dbReference type="RefSeq" id="WP_123710997.1">
    <property type="nucleotide sequence ID" value="NZ_RKHR01000003.1"/>
</dbReference>
<keyword evidence="3" id="KW-1185">Reference proteome</keyword>
<keyword evidence="1" id="KW-0472">Membrane</keyword>
<name>A0A3N2DYV9_9GAMM</name>